<dbReference type="EMBL" id="CP006959">
    <property type="protein sequence ID" value="AJK51654.1"/>
    <property type="molecule type" value="Genomic_DNA"/>
</dbReference>
<dbReference type="RefSeq" id="WP_019269578.1">
    <property type="nucleotide sequence ID" value="NZ_CP006959.1"/>
</dbReference>
<dbReference type="KEGG" id="mcai:MCCG_0708"/>
<evidence type="ECO:0000313" key="2">
    <source>
        <dbReference type="EMBL" id="AJK51654.1"/>
    </source>
</evidence>
<evidence type="ECO:0000259" key="1">
    <source>
        <dbReference type="Pfam" id="PF20693"/>
    </source>
</evidence>
<gene>
    <name evidence="2" type="ORF">MCCG_0708</name>
</gene>
<dbReference type="Proteomes" id="UP000031910">
    <property type="component" value="Chromosome"/>
</dbReference>
<name>A0A9N7BAM4_MYCCC</name>
<feature type="domain" description="YobI-like P-loop NTPase" evidence="1">
    <location>
        <begin position="22"/>
        <end position="61"/>
    </location>
</feature>
<organism evidence="2 3">
    <name type="scientific">Mycoplasma capricolum subsp. capripneumoniae 87001</name>
    <dbReference type="NCBI Taxonomy" id="1124992"/>
    <lineage>
        <taxon>Bacteria</taxon>
        <taxon>Bacillati</taxon>
        <taxon>Mycoplasmatota</taxon>
        <taxon>Mollicutes</taxon>
        <taxon>Mycoplasmataceae</taxon>
        <taxon>Mycoplasma</taxon>
    </lineage>
</organism>
<evidence type="ECO:0000313" key="3">
    <source>
        <dbReference type="Proteomes" id="UP000031910"/>
    </source>
</evidence>
<keyword evidence="3" id="KW-1185">Reference proteome</keyword>
<dbReference type="Pfam" id="PF20693">
    <property type="entry name" value="YobI-ATPase"/>
    <property type="match status" value="1"/>
</dbReference>
<dbReference type="AlphaFoldDB" id="A0A9N7BAM4"/>
<protein>
    <recommendedName>
        <fullName evidence="1">YobI-like P-loop NTPase domain-containing protein</fullName>
    </recommendedName>
</protein>
<dbReference type="InterPro" id="IPR027417">
    <property type="entry name" value="P-loop_NTPase"/>
</dbReference>
<accession>A0A9N7BAM4</accession>
<reference evidence="2 3" key="1">
    <citation type="submission" date="2013-12" db="EMBL/GenBank/DDBJ databases">
        <authorList>
            <person name="Wang R."/>
            <person name="Li Y."/>
            <person name="Zheng H."/>
            <person name="Xin J."/>
        </authorList>
    </citation>
    <scope>NUCLEOTIDE SEQUENCE [LARGE SCALE GENOMIC DNA]</scope>
    <source>
        <strain evidence="2 3">87001</strain>
    </source>
</reference>
<dbReference type="InterPro" id="IPR048428">
    <property type="entry name" value="YobI-NTPase"/>
</dbReference>
<sequence>MNVNKKFNVLAPITLEQNLSIYDEALDFAIDSSEKRIKNIGISGSYGAGKSTVWNTYVKKEILIILFQYH</sequence>
<dbReference type="SUPFAM" id="SSF52540">
    <property type="entry name" value="P-loop containing nucleoside triphosphate hydrolases"/>
    <property type="match status" value="1"/>
</dbReference>
<proteinExistence type="predicted"/>